<dbReference type="InterPro" id="IPR052901">
    <property type="entry name" value="Bact_TGase-like"/>
</dbReference>
<dbReference type="InterPro" id="IPR025403">
    <property type="entry name" value="TgpA-like_C"/>
</dbReference>
<proteinExistence type="predicted"/>
<dbReference type="AlphaFoldDB" id="A0A918RK32"/>
<dbReference type="SMART" id="SM00460">
    <property type="entry name" value="TGc"/>
    <property type="match status" value="1"/>
</dbReference>
<feature type="transmembrane region" description="Helical" evidence="1">
    <location>
        <begin position="176"/>
        <end position="197"/>
    </location>
</feature>
<dbReference type="PANTHER" id="PTHR42736:SF1">
    <property type="entry name" value="PROTEIN-GLUTAMINE GAMMA-GLUTAMYLTRANSFERASE"/>
    <property type="match status" value="1"/>
</dbReference>
<feature type="transmembrane region" description="Helical" evidence="1">
    <location>
        <begin position="50"/>
        <end position="69"/>
    </location>
</feature>
<gene>
    <name evidence="3" type="ORF">GCM10008090_08940</name>
</gene>
<accession>A0A918RK32</accession>
<dbReference type="Pfam" id="PF01841">
    <property type="entry name" value="Transglut_core"/>
    <property type="match status" value="1"/>
</dbReference>
<dbReference type="PANTHER" id="PTHR42736">
    <property type="entry name" value="PROTEIN-GLUTAMINE GAMMA-GLUTAMYLTRANSFERASE"/>
    <property type="match status" value="1"/>
</dbReference>
<protein>
    <submittedName>
        <fullName evidence="3">Transglutaminase</fullName>
    </submittedName>
</protein>
<dbReference type="Gene3D" id="3.10.620.30">
    <property type="match status" value="1"/>
</dbReference>
<feature type="transmembrane region" description="Helical" evidence="1">
    <location>
        <begin position="76"/>
        <end position="94"/>
    </location>
</feature>
<dbReference type="InterPro" id="IPR021878">
    <property type="entry name" value="TgpA_N"/>
</dbReference>
<dbReference type="RefSeq" id="WP_189398788.1">
    <property type="nucleotide sequence ID" value="NZ_BMXA01000001.1"/>
</dbReference>
<dbReference type="SUPFAM" id="SSF54001">
    <property type="entry name" value="Cysteine proteinases"/>
    <property type="match status" value="1"/>
</dbReference>
<feature type="transmembrane region" description="Helical" evidence="1">
    <location>
        <begin position="572"/>
        <end position="592"/>
    </location>
</feature>
<keyword evidence="1" id="KW-0812">Transmembrane</keyword>
<dbReference type="Proteomes" id="UP000614811">
    <property type="component" value="Unassembled WGS sequence"/>
</dbReference>
<feature type="transmembrane region" description="Helical" evidence="1">
    <location>
        <begin position="146"/>
        <end position="164"/>
    </location>
</feature>
<evidence type="ECO:0000313" key="4">
    <source>
        <dbReference type="Proteomes" id="UP000614811"/>
    </source>
</evidence>
<evidence type="ECO:0000259" key="2">
    <source>
        <dbReference type="SMART" id="SM00460"/>
    </source>
</evidence>
<keyword evidence="1" id="KW-1133">Transmembrane helix</keyword>
<dbReference type="InterPro" id="IPR038765">
    <property type="entry name" value="Papain-like_cys_pep_sf"/>
</dbReference>
<name>A0A918RK32_9GAMM</name>
<organism evidence="3 4">
    <name type="scientific">Arenicella chitinivorans</name>
    <dbReference type="NCBI Taxonomy" id="1329800"/>
    <lineage>
        <taxon>Bacteria</taxon>
        <taxon>Pseudomonadati</taxon>
        <taxon>Pseudomonadota</taxon>
        <taxon>Gammaproteobacteria</taxon>
        <taxon>Arenicellales</taxon>
        <taxon>Arenicellaceae</taxon>
        <taxon>Arenicella</taxon>
    </lineage>
</organism>
<sequence>MIKLLERFGLSLPPLPSTPPTHSPHHATLLQLAFIIGIAVLMHFQIADPAIGLFAVAVYALKVGLLIRGRTAPPRLLMMALTIFSLVLIVFLYGGWNGQRAGISFLVLLVALKFLESRGLRDYFVVCLILYFLAASSFLFNSSILSIGIVVLYTLAITSILFQLSDPTVQHWIKPFKSAAMIVLKALPLAILLFFLFPRIQGDFGFLPSQDERTSELGDSLVAGDLASSAFNNALAFRVEFEGNVPAPADRYWRVKVMDVEENFSWRVRSPSVQDFQRSKEMHSKLDLESGRIKYQVLHEQSSDLFIPYLDYISGAELGRLLLDYSMVQREPSATSFTYFGSSNLNQAIPAPAPQGKPQVESEPSAKLMALLSEWREQAQNDADLVRLAYGYFQQNDFAYSLMPEGLRDDNKIEDFLLNTRVGYCEHYASAFTILMRWLNVPARVVVGYQGGRFNRTGNFLEVRYSDAHAWSEVWINGRWQRVDPTAAISPERIEYGMDALMELWDEDGLNGLGGGTLSEFLNPGTGTRMMRQLRETWSNISYQWNKWIVDYDFKTQKELLSKFGFEGRNSAYVLIMLMFAAVSTLMLFYFWRLLPKRVPRSEAQRLYLRFIKQFDKVDIHKLPSETPREFAEKAITAAPQESAAIAQITDIYENIRYGEASSNSNDQIQELKRLVKQFTLR</sequence>
<feature type="transmembrane region" description="Helical" evidence="1">
    <location>
        <begin position="27"/>
        <end position="44"/>
    </location>
</feature>
<feature type="domain" description="Transglutaminase-like" evidence="2">
    <location>
        <begin position="417"/>
        <end position="487"/>
    </location>
</feature>
<keyword evidence="4" id="KW-1185">Reference proteome</keyword>
<dbReference type="EMBL" id="BMXA01000001">
    <property type="protein sequence ID" value="GHA01933.1"/>
    <property type="molecule type" value="Genomic_DNA"/>
</dbReference>
<evidence type="ECO:0000256" key="1">
    <source>
        <dbReference type="SAM" id="Phobius"/>
    </source>
</evidence>
<dbReference type="Pfam" id="PF13559">
    <property type="entry name" value="DUF4129"/>
    <property type="match status" value="1"/>
</dbReference>
<evidence type="ECO:0000313" key="3">
    <source>
        <dbReference type="EMBL" id="GHA01933.1"/>
    </source>
</evidence>
<keyword evidence="1" id="KW-0472">Membrane</keyword>
<dbReference type="InterPro" id="IPR002931">
    <property type="entry name" value="Transglutaminase-like"/>
</dbReference>
<feature type="transmembrane region" description="Helical" evidence="1">
    <location>
        <begin position="123"/>
        <end position="140"/>
    </location>
</feature>
<reference evidence="3" key="2">
    <citation type="submission" date="2020-09" db="EMBL/GenBank/DDBJ databases">
        <authorList>
            <person name="Sun Q."/>
            <person name="Kim S."/>
        </authorList>
    </citation>
    <scope>NUCLEOTIDE SEQUENCE</scope>
    <source>
        <strain evidence="3">KCTC 12711</strain>
    </source>
</reference>
<dbReference type="Pfam" id="PF11992">
    <property type="entry name" value="TgpA_N"/>
    <property type="match status" value="1"/>
</dbReference>
<reference evidence="3" key="1">
    <citation type="journal article" date="2014" name="Int. J. Syst. Evol. Microbiol.">
        <title>Complete genome sequence of Corynebacterium casei LMG S-19264T (=DSM 44701T), isolated from a smear-ripened cheese.</title>
        <authorList>
            <consortium name="US DOE Joint Genome Institute (JGI-PGF)"/>
            <person name="Walter F."/>
            <person name="Albersmeier A."/>
            <person name="Kalinowski J."/>
            <person name="Ruckert C."/>
        </authorList>
    </citation>
    <scope>NUCLEOTIDE SEQUENCE</scope>
    <source>
        <strain evidence="3">KCTC 12711</strain>
    </source>
</reference>
<comment type="caution">
    <text evidence="3">The sequence shown here is derived from an EMBL/GenBank/DDBJ whole genome shotgun (WGS) entry which is preliminary data.</text>
</comment>